<keyword evidence="2" id="KW-0732">Signal</keyword>
<reference evidence="4 5" key="1">
    <citation type="submission" date="2019-01" db="EMBL/GenBank/DDBJ databases">
        <title>Halorientalis sp. F13-25 a new haloarchaeum isolated from hypersaline water.</title>
        <authorList>
            <person name="Ana D.-V."/>
            <person name="Cristina S.-P."/>
            <person name="Antonio V."/>
        </authorList>
    </citation>
    <scope>NUCLEOTIDE SEQUENCE [LARGE SCALE GENOMIC DNA]</scope>
    <source>
        <strain evidence="4 5">F13-25</strain>
    </source>
</reference>
<dbReference type="GO" id="GO:0005975">
    <property type="term" value="P:carbohydrate metabolic process"/>
    <property type="evidence" value="ECO:0007669"/>
    <property type="project" value="InterPro"/>
</dbReference>
<dbReference type="PROSITE" id="PS51677">
    <property type="entry name" value="NODB"/>
    <property type="match status" value="1"/>
</dbReference>
<evidence type="ECO:0000313" key="4">
    <source>
        <dbReference type="EMBL" id="RXK46958.1"/>
    </source>
</evidence>
<proteinExistence type="predicted"/>
<dbReference type="EMBL" id="RDFA01000007">
    <property type="protein sequence ID" value="RXK46958.1"/>
    <property type="molecule type" value="Genomic_DNA"/>
</dbReference>
<dbReference type="InterPro" id="IPR002509">
    <property type="entry name" value="NODB_dom"/>
</dbReference>
<dbReference type="OrthoDB" id="351090at2157"/>
<accession>A0A498KYK8</accession>
<feature type="domain" description="NodB homology" evidence="3">
    <location>
        <begin position="60"/>
        <end position="316"/>
    </location>
</feature>
<dbReference type="Pfam" id="PF01522">
    <property type="entry name" value="Polysacc_deac_1"/>
    <property type="match status" value="1"/>
</dbReference>
<gene>
    <name evidence="4" type="ORF">EAF64_17580</name>
</gene>
<evidence type="ECO:0000259" key="3">
    <source>
        <dbReference type="PROSITE" id="PS51677"/>
    </source>
</evidence>
<dbReference type="InterPro" id="IPR051398">
    <property type="entry name" value="Polysacch_Deacetylase"/>
</dbReference>
<protein>
    <recommendedName>
        <fullName evidence="3">NodB homology domain-containing protein</fullName>
    </recommendedName>
</protein>
<sequence length="316" mass="35887">MQAITYHYVRPETGEPPAGYYHLPLEGFRAQLDYLEDTHTLLSKSTFFECLRGDRRPPADGVVLTFDDGLLDHYRWVLPELDERDLWGLFFVATDPLVDGRRLPVHRVHTLVSCYSGTELLDALLDILRDHDQLSVPEQSAEGMYADRDTGESIRRFKRLCNQDIPYEHLPDVLEALEYRFPEDRSVEAADLYLSPDQLRELDASGMVVGAHSVSHPVLSRLSLPDQRTEIRNSRRRLGELLDTEVDFFAYPYGGTSSYSARTRELVHEAGFEWAFTTQPGTITTTDMANSPLTLPRRDCTGIEHGETAASLPDQT</sequence>
<comment type="subcellular location">
    <subcellularLocation>
        <location evidence="1">Secreted</location>
    </subcellularLocation>
</comment>
<evidence type="ECO:0000256" key="2">
    <source>
        <dbReference type="ARBA" id="ARBA00022729"/>
    </source>
</evidence>
<evidence type="ECO:0000313" key="5">
    <source>
        <dbReference type="Proteomes" id="UP000289691"/>
    </source>
</evidence>
<dbReference type="InterPro" id="IPR011330">
    <property type="entry name" value="Glyco_hydro/deAcase_b/a-brl"/>
</dbReference>
<dbReference type="PANTHER" id="PTHR34216">
    <property type="match status" value="1"/>
</dbReference>
<dbReference type="RefSeq" id="WP_129070291.1">
    <property type="nucleotide sequence ID" value="NZ_RDFA01000007.1"/>
</dbReference>
<dbReference type="Proteomes" id="UP000289691">
    <property type="component" value="Unassembled WGS sequence"/>
</dbReference>
<dbReference type="GO" id="GO:0005576">
    <property type="term" value="C:extracellular region"/>
    <property type="evidence" value="ECO:0007669"/>
    <property type="project" value="UniProtKB-SubCell"/>
</dbReference>
<dbReference type="SUPFAM" id="SSF88713">
    <property type="entry name" value="Glycoside hydrolase/deacetylase"/>
    <property type="match status" value="1"/>
</dbReference>
<comment type="caution">
    <text evidence="4">The sequence shown here is derived from an EMBL/GenBank/DDBJ whole genome shotgun (WGS) entry which is preliminary data.</text>
</comment>
<dbReference type="PANTHER" id="PTHR34216:SF3">
    <property type="entry name" value="POLY-BETA-1,6-N-ACETYL-D-GLUCOSAMINE N-DEACETYLASE"/>
    <property type="match status" value="1"/>
</dbReference>
<dbReference type="Gene3D" id="3.20.20.370">
    <property type="entry name" value="Glycoside hydrolase/deacetylase"/>
    <property type="match status" value="1"/>
</dbReference>
<dbReference type="GO" id="GO:0016810">
    <property type="term" value="F:hydrolase activity, acting on carbon-nitrogen (but not peptide) bonds"/>
    <property type="evidence" value="ECO:0007669"/>
    <property type="project" value="InterPro"/>
</dbReference>
<dbReference type="AlphaFoldDB" id="A0A498KYK8"/>
<keyword evidence="5" id="KW-1185">Reference proteome</keyword>
<name>A0A498KYK8_9EURY</name>
<evidence type="ECO:0000256" key="1">
    <source>
        <dbReference type="ARBA" id="ARBA00004613"/>
    </source>
</evidence>
<organism evidence="4 5">
    <name type="scientific">Halorientalis pallida</name>
    <dbReference type="NCBI Taxonomy" id="2479928"/>
    <lineage>
        <taxon>Archaea</taxon>
        <taxon>Methanobacteriati</taxon>
        <taxon>Methanobacteriota</taxon>
        <taxon>Stenosarchaea group</taxon>
        <taxon>Halobacteria</taxon>
        <taxon>Halobacteriales</taxon>
        <taxon>Haloarculaceae</taxon>
        <taxon>Halorientalis</taxon>
    </lineage>
</organism>